<feature type="compositionally biased region" description="Polar residues" evidence="1">
    <location>
        <begin position="512"/>
        <end position="523"/>
    </location>
</feature>
<feature type="compositionally biased region" description="Basic residues" evidence="1">
    <location>
        <begin position="762"/>
        <end position="772"/>
    </location>
</feature>
<gene>
    <name evidence="2" type="ORF">ACH5RR_012891</name>
</gene>
<feature type="compositionally biased region" description="Polar residues" evidence="1">
    <location>
        <begin position="641"/>
        <end position="665"/>
    </location>
</feature>
<dbReference type="Proteomes" id="UP001630127">
    <property type="component" value="Unassembled WGS sequence"/>
</dbReference>
<comment type="caution">
    <text evidence="2">The sequence shown here is derived from an EMBL/GenBank/DDBJ whole genome shotgun (WGS) entry which is preliminary data.</text>
</comment>
<name>A0ABD3ACF8_9GENT</name>
<feature type="compositionally biased region" description="Polar residues" evidence="1">
    <location>
        <begin position="176"/>
        <end position="185"/>
    </location>
</feature>
<feature type="region of interest" description="Disordered" evidence="1">
    <location>
        <begin position="640"/>
        <end position="743"/>
    </location>
</feature>
<organism evidence="2 3">
    <name type="scientific">Cinchona calisaya</name>
    <dbReference type="NCBI Taxonomy" id="153742"/>
    <lineage>
        <taxon>Eukaryota</taxon>
        <taxon>Viridiplantae</taxon>
        <taxon>Streptophyta</taxon>
        <taxon>Embryophyta</taxon>
        <taxon>Tracheophyta</taxon>
        <taxon>Spermatophyta</taxon>
        <taxon>Magnoliopsida</taxon>
        <taxon>eudicotyledons</taxon>
        <taxon>Gunneridae</taxon>
        <taxon>Pentapetalae</taxon>
        <taxon>asterids</taxon>
        <taxon>lamiids</taxon>
        <taxon>Gentianales</taxon>
        <taxon>Rubiaceae</taxon>
        <taxon>Cinchonoideae</taxon>
        <taxon>Cinchoneae</taxon>
        <taxon>Cinchona</taxon>
    </lineage>
</organism>
<protein>
    <submittedName>
        <fullName evidence="2">Uncharacterized protein</fullName>
    </submittedName>
</protein>
<feature type="region of interest" description="Disordered" evidence="1">
    <location>
        <begin position="157"/>
        <end position="233"/>
    </location>
</feature>
<reference evidence="2 3" key="1">
    <citation type="submission" date="2024-11" db="EMBL/GenBank/DDBJ databases">
        <title>A near-complete genome assembly of Cinchona calisaya.</title>
        <authorList>
            <person name="Lian D.C."/>
            <person name="Zhao X.W."/>
            <person name="Wei L."/>
        </authorList>
    </citation>
    <scope>NUCLEOTIDE SEQUENCE [LARGE SCALE GENOMIC DNA]</scope>
    <source>
        <tissue evidence="2">Nenye</tissue>
    </source>
</reference>
<feature type="compositionally biased region" description="Low complexity" evidence="1">
    <location>
        <begin position="194"/>
        <end position="206"/>
    </location>
</feature>
<feature type="region of interest" description="Disordered" evidence="1">
    <location>
        <begin position="347"/>
        <end position="371"/>
    </location>
</feature>
<evidence type="ECO:0000313" key="2">
    <source>
        <dbReference type="EMBL" id="KAL3528235.1"/>
    </source>
</evidence>
<proteinExistence type="predicted"/>
<feature type="compositionally biased region" description="Low complexity" evidence="1">
    <location>
        <begin position="676"/>
        <end position="692"/>
    </location>
</feature>
<keyword evidence="3" id="KW-1185">Reference proteome</keyword>
<dbReference type="EMBL" id="JBJUIK010000005">
    <property type="protein sequence ID" value="KAL3528235.1"/>
    <property type="molecule type" value="Genomic_DNA"/>
</dbReference>
<feature type="region of interest" description="Disordered" evidence="1">
    <location>
        <begin position="841"/>
        <end position="863"/>
    </location>
</feature>
<feature type="compositionally biased region" description="Basic residues" evidence="1">
    <location>
        <begin position="848"/>
        <end position="857"/>
    </location>
</feature>
<sequence>MDVKDLEANLNALQQLYGLLTRKEEEDDDDGHGFRNLSSDMLNDKSRLLLKNLLDLAAKKVFKVHSEVLEGQGDLSLTECSNNAQPLGDAWKQLPPALVNPPETSANPNEMGFNSLDREWRFIELANQRLSVAASEFGNRHKYCRICQRRIARNSLESSNVSDTRNGANGIGLPHQHNNQSNNFLSGDEREGLTETTELPESPSTGKNKQRVTTGHDRTPSGTGSINSPLDRPASALVESESLGELTGETTQESKDFDYLSKEASDIIKQIEICLLDLRRGSGIITDFMPKLESTCSIVPAKSLVVTGHEPRETVISAKCINELLCKAENGQCKDSIPQFQLPSRATGLPTEMTLPNSTARQPLKPLPLSKTITSPVRSETVGRCTGLAAGHCMQRQTGNPSEEIKGHNQMVDLVCDRNVQSIVAKIESLNEATTGNHLMPCQMDKCYTLWPDGNNKPESVPSPSTCLLQKINEEDLHQNQMLFGDHIIKPGTCQNSMLSKDYMNHQNIQALDSRSKVNQTSVSDRRKGLSCQPNKRQPSPYYKPNQFSALLTTNSRWMDKNQVGPQKIKDFLYTSRNILQHQRESDDTSLSSNSSDWPSQQSSMSSTDREYYLPGQIQKQNFVSPTNSSGDDSLRHRYQRQNAGESSSENQAYSSPSSDTAYQLNSYSSDERLESSLSSSSSSNKVFSVSDSESEGEDYSMHKQPSVQHYRQPRYLSVGSTSKTKISPTRVHKSTEGMNSGKQIGRWKKFKDKLSIIFHHHHHHHHHHHNHPHDDDPNNHENMMSHGKFRSKHTVKTSHPLRGEQALEKKGKSLIHSGDHKNQRNHFNALLGGIFKHIQHSKESKPSKKHIKRLGKGRHEGKVSAKMHWWQLLQRHRRANKLGLAYGKR</sequence>
<evidence type="ECO:0000313" key="3">
    <source>
        <dbReference type="Proteomes" id="UP001630127"/>
    </source>
</evidence>
<feature type="compositionally biased region" description="Polar residues" evidence="1">
    <location>
        <begin position="157"/>
        <end position="167"/>
    </location>
</feature>
<feature type="region of interest" description="Disordered" evidence="1">
    <location>
        <begin position="762"/>
        <end position="786"/>
    </location>
</feature>
<evidence type="ECO:0000256" key="1">
    <source>
        <dbReference type="SAM" id="MobiDB-lite"/>
    </source>
</evidence>
<feature type="region of interest" description="Disordered" evidence="1">
    <location>
        <begin position="583"/>
        <end position="610"/>
    </location>
</feature>
<feature type="compositionally biased region" description="Polar residues" evidence="1">
    <location>
        <begin position="719"/>
        <end position="728"/>
    </location>
</feature>
<dbReference type="AlphaFoldDB" id="A0ABD3ACF8"/>
<feature type="compositionally biased region" description="Low complexity" evidence="1">
    <location>
        <begin position="589"/>
        <end position="607"/>
    </location>
</feature>
<feature type="region of interest" description="Disordered" evidence="1">
    <location>
        <begin position="512"/>
        <end position="545"/>
    </location>
</feature>
<accession>A0ABD3ACF8</accession>